<sequence>MSGEQREIRNYVIATDLAVSQVNDRRISRTFLGELQQTVVRGTRADTPDAGDIRPHQVAIGAREPPIEDARFVPCPPGDQLEAGIRDWEDWVAADDDQLIVTKMALAHYQFETLHPFGDGNGRLGRLVTVLQAMKAGELRLPVLTEITGRRQNRLFVNYEALRIVRWD</sequence>
<dbReference type="InterPro" id="IPR003812">
    <property type="entry name" value="Fido"/>
</dbReference>
<organism evidence="4">
    <name type="scientific">Gordonia sp. MP11Mi</name>
    <dbReference type="NCBI Taxonomy" id="3022769"/>
    <lineage>
        <taxon>Bacteria</taxon>
        <taxon>Bacillati</taxon>
        <taxon>Actinomycetota</taxon>
        <taxon>Actinomycetes</taxon>
        <taxon>Mycobacteriales</taxon>
        <taxon>Gordoniaceae</taxon>
        <taxon>Gordonia</taxon>
    </lineage>
</organism>
<evidence type="ECO:0000313" key="4">
    <source>
        <dbReference type="EMBL" id="WOC12522.1"/>
    </source>
</evidence>
<feature type="domain" description="Fido" evidence="3">
    <location>
        <begin position="27"/>
        <end position="168"/>
    </location>
</feature>
<name>A0AA97GVD9_9ACTN</name>
<protein>
    <recommendedName>
        <fullName evidence="3">Fido domain-containing protein</fullName>
    </recommendedName>
</protein>
<dbReference type="InterPro" id="IPR036597">
    <property type="entry name" value="Fido-like_dom_sf"/>
</dbReference>
<evidence type="ECO:0000259" key="3">
    <source>
        <dbReference type="PROSITE" id="PS51459"/>
    </source>
</evidence>
<dbReference type="InterPro" id="IPR040198">
    <property type="entry name" value="Fido_containing"/>
</dbReference>
<accession>A0AA97GVD9</accession>
<evidence type="ECO:0000256" key="2">
    <source>
        <dbReference type="PIRSR" id="PIRSR640198-2"/>
    </source>
</evidence>
<keyword evidence="2" id="KW-0067">ATP-binding</keyword>
<dbReference type="AlphaFoldDB" id="A0AA97GVD9"/>
<proteinExistence type="predicted"/>
<dbReference type="Pfam" id="PF02661">
    <property type="entry name" value="Fic"/>
    <property type="match status" value="1"/>
</dbReference>
<dbReference type="PROSITE" id="PS51459">
    <property type="entry name" value="FIDO"/>
    <property type="match status" value="1"/>
</dbReference>
<dbReference type="GO" id="GO:0005524">
    <property type="term" value="F:ATP binding"/>
    <property type="evidence" value="ECO:0007669"/>
    <property type="project" value="UniProtKB-KW"/>
</dbReference>
<reference evidence="4" key="1">
    <citation type="submission" date="2023-06" db="EMBL/GenBank/DDBJ databases">
        <title>Gordonia sp. nov. and Pseudochrobactrum sp. nov., two species isolated from the burying beetle Nicrophorus vespilloides.</title>
        <authorList>
            <person name="Poehlein A."/>
            <person name="Guzman J."/>
            <person name="Daniel R."/>
            <person name="Vilcinskas A."/>
        </authorList>
    </citation>
    <scope>NUCLEOTIDE SEQUENCE</scope>
    <source>
        <strain evidence="4">MP11Mi</strain>
    </source>
</reference>
<dbReference type="EMBL" id="CP128986">
    <property type="protein sequence ID" value="WOC12522.1"/>
    <property type="molecule type" value="Genomic_DNA"/>
</dbReference>
<keyword evidence="2" id="KW-0547">Nucleotide-binding</keyword>
<gene>
    <name evidence="4" type="ORF">MP11Mi_16100</name>
</gene>
<dbReference type="SUPFAM" id="SSF140931">
    <property type="entry name" value="Fic-like"/>
    <property type="match status" value="1"/>
</dbReference>
<dbReference type="Gene3D" id="1.10.3290.10">
    <property type="entry name" value="Fido-like domain"/>
    <property type="match status" value="1"/>
</dbReference>
<evidence type="ECO:0000256" key="1">
    <source>
        <dbReference type="PIRSR" id="PIRSR640198-1"/>
    </source>
</evidence>
<feature type="active site" evidence="1">
    <location>
        <position position="115"/>
    </location>
</feature>
<dbReference type="PANTHER" id="PTHR13504">
    <property type="entry name" value="FIDO DOMAIN-CONTAINING PROTEIN DDB_G0283145"/>
    <property type="match status" value="1"/>
</dbReference>
<feature type="binding site" evidence="2">
    <location>
        <begin position="119"/>
        <end position="126"/>
    </location>
    <ligand>
        <name>ATP</name>
        <dbReference type="ChEBI" id="CHEBI:30616"/>
    </ligand>
</feature>
<dbReference type="PANTHER" id="PTHR13504:SF38">
    <property type="entry name" value="FIDO DOMAIN-CONTAINING PROTEIN"/>
    <property type="match status" value="1"/>
</dbReference>